<feature type="region of interest" description="Disordered" evidence="1">
    <location>
        <begin position="1"/>
        <end position="40"/>
    </location>
</feature>
<reference evidence="2" key="1">
    <citation type="submission" date="2023-03" db="UniProtKB">
        <authorList>
            <consortium name="EnsemblPlants"/>
        </authorList>
    </citation>
    <scope>IDENTIFICATION</scope>
</reference>
<evidence type="ECO:0000256" key="1">
    <source>
        <dbReference type="SAM" id="MobiDB-lite"/>
    </source>
</evidence>
<proteinExistence type="predicted"/>
<accession>A0A9I9CI52</accession>
<evidence type="ECO:0000313" key="2">
    <source>
        <dbReference type="EnsemblPlants" id="MELO3C003948.2.1"/>
    </source>
</evidence>
<name>A0A9I9CI52_CUCME</name>
<feature type="compositionally biased region" description="Polar residues" evidence="1">
    <location>
        <begin position="1"/>
        <end position="10"/>
    </location>
</feature>
<feature type="compositionally biased region" description="Pro residues" evidence="1">
    <location>
        <begin position="13"/>
        <end position="39"/>
    </location>
</feature>
<protein>
    <submittedName>
        <fullName evidence="2">Uncharacterized protein</fullName>
    </submittedName>
</protein>
<dbReference type="Gramene" id="MELO3C003948.2.1">
    <property type="protein sequence ID" value="MELO3C003948.2.1"/>
    <property type="gene ID" value="MELO3C003948.2"/>
</dbReference>
<organism evidence="2">
    <name type="scientific">Cucumis melo</name>
    <name type="common">Muskmelon</name>
    <dbReference type="NCBI Taxonomy" id="3656"/>
    <lineage>
        <taxon>Eukaryota</taxon>
        <taxon>Viridiplantae</taxon>
        <taxon>Streptophyta</taxon>
        <taxon>Embryophyta</taxon>
        <taxon>Tracheophyta</taxon>
        <taxon>Spermatophyta</taxon>
        <taxon>Magnoliopsida</taxon>
        <taxon>eudicotyledons</taxon>
        <taxon>Gunneridae</taxon>
        <taxon>Pentapetalae</taxon>
        <taxon>rosids</taxon>
        <taxon>fabids</taxon>
        <taxon>Cucurbitales</taxon>
        <taxon>Cucurbitaceae</taxon>
        <taxon>Benincaseae</taxon>
        <taxon>Cucumis</taxon>
    </lineage>
</organism>
<dbReference type="EnsemblPlants" id="MELO3C003948.2.1">
    <property type="protein sequence ID" value="MELO3C003948.2.1"/>
    <property type="gene ID" value="MELO3C003948.2"/>
</dbReference>
<dbReference type="AlphaFoldDB" id="A0A9I9CI52"/>
<sequence length="109" mass="12441">HQSTHKITTKQPQSPPPQPPPPQPPPPQPPPPPPSPPPLLLRILKKSLQANNIIDKREMDRRMRENKHKTPELDMVTSPIVATIGLPIFFTLDEICPRIYIYTVMLYMV</sequence>